<reference evidence="1 2" key="2">
    <citation type="submission" date="2020-06" db="EMBL/GenBank/DDBJ databases">
        <title>Polyphasic characterization of a Rahnella strain isolated from tree sap.</title>
        <authorList>
            <person name="Kim I.S."/>
        </authorList>
    </citation>
    <scope>NUCLEOTIDE SEQUENCE [LARGE SCALE GENOMIC DNA]</scope>
    <source>
        <strain evidence="1 2">SAP-1</strain>
    </source>
</reference>
<name>A0A848MMT6_9GAMM</name>
<dbReference type="Gene3D" id="3.10.129.10">
    <property type="entry name" value="Hotdog Thioesterase"/>
    <property type="match status" value="1"/>
</dbReference>
<gene>
    <name evidence="1" type="ORF">GW590_19605</name>
</gene>
<dbReference type="EMBL" id="JAADJU010000011">
    <property type="protein sequence ID" value="NMP29065.1"/>
    <property type="molecule type" value="Genomic_DNA"/>
</dbReference>
<dbReference type="Proteomes" id="UP000585363">
    <property type="component" value="Unassembled WGS sequence"/>
</dbReference>
<dbReference type="Pfam" id="PF22817">
    <property type="entry name" value="ApeP-like"/>
    <property type="match status" value="1"/>
</dbReference>
<dbReference type="PIRSF" id="PIRSF020565">
    <property type="entry name" value="3Ho_Ac_ACP_DH_prd"/>
    <property type="match status" value="1"/>
</dbReference>
<dbReference type="AlphaFoldDB" id="A0A848MMT6"/>
<dbReference type="InterPro" id="IPR016776">
    <property type="entry name" value="ApeP-like_dehydratase"/>
</dbReference>
<keyword evidence="2" id="KW-1185">Reference proteome</keyword>
<dbReference type="RefSeq" id="WP_169404765.1">
    <property type="nucleotide sequence ID" value="NZ_JAADJU010000011.1"/>
</dbReference>
<evidence type="ECO:0000313" key="2">
    <source>
        <dbReference type="Proteomes" id="UP000585363"/>
    </source>
</evidence>
<dbReference type="InterPro" id="IPR029069">
    <property type="entry name" value="HotDog_dom_sf"/>
</dbReference>
<organism evidence="1 2">
    <name type="scientific">Rouxiella aceris</name>
    <dbReference type="NCBI Taxonomy" id="2703884"/>
    <lineage>
        <taxon>Bacteria</taxon>
        <taxon>Pseudomonadati</taxon>
        <taxon>Pseudomonadota</taxon>
        <taxon>Gammaproteobacteria</taxon>
        <taxon>Enterobacterales</taxon>
        <taxon>Yersiniaceae</taxon>
        <taxon>Rouxiella</taxon>
    </lineage>
</organism>
<evidence type="ECO:0000313" key="1">
    <source>
        <dbReference type="EMBL" id="NMP29065.1"/>
    </source>
</evidence>
<accession>A0A848MMT6</accession>
<comment type="caution">
    <text evidence="1">The sequence shown here is derived from an EMBL/GenBank/DDBJ whole genome shotgun (WGS) entry which is preliminary data.</text>
</comment>
<reference evidence="1 2" key="1">
    <citation type="submission" date="2020-01" db="EMBL/GenBank/DDBJ databases">
        <authorList>
            <person name="Lee S.D."/>
        </authorList>
    </citation>
    <scope>NUCLEOTIDE SEQUENCE [LARGE SCALE GENOMIC DNA]</scope>
    <source>
        <strain evidence="1 2">SAP-1</strain>
    </source>
</reference>
<dbReference type="SUPFAM" id="SSF54637">
    <property type="entry name" value="Thioesterase/thiol ester dehydrase-isomerase"/>
    <property type="match status" value="1"/>
</dbReference>
<protein>
    <submittedName>
        <fullName evidence="1">3-hydroxy-fatty acyl-ACP dehydratase</fullName>
    </submittedName>
</protein>
<proteinExistence type="predicted"/>
<sequence length="168" mass="18088">MTTTTFLDAEHYLPHAAPMVLIEKVLAVSEQGASCQVRVSADGVLAPFLDAQGQLPAWFAMELMAQTVGVWNGWHAGQRGSAPRLGMLLGGRGLSCSLAAFPADALLTINVNMVLQDEKLASFECAITHEDSLQASDQGRETIVAHARLNTYQPEPEELKKLTQGISK</sequence>